<organism evidence="2 3">
    <name type="scientific">Geoglobus acetivorans</name>
    <dbReference type="NCBI Taxonomy" id="565033"/>
    <lineage>
        <taxon>Archaea</taxon>
        <taxon>Methanobacteriati</taxon>
        <taxon>Methanobacteriota</taxon>
        <taxon>Archaeoglobi</taxon>
        <taxon>Archaeoglobales</taxon>
        <taxon>Archaeoglobaceae</taxon>
        <taxon>Geoglobus</taxon>
    </lineage>
</organism>
<proteinExistence type="predicted"/>
<dbReference type="RefSeq" id="WP_193807994.1">
    <property type="nucleotide sequence ID" value="NZ_CP087714.1"/>
</dbReference>
<dbReference type="Proteomes" id="UP001492541">
    <property type="component" value="Chromosome"/>
</dbReference>
<dbReference type="PANTHER" id="PTHR34293">
    <property type="entry name" value="HTH-TYPE TRANSCRIPTIONAL REGULATOR TRMBL2"/>
    <property type="match status" value="1"/>
</dbReference>
<dbReference type="InterPro" id="IPR011991">
    <property type="entry name" value="ArsR-like_HTH"/>
</dbReference>
<dbReference type="EMBL" id="CP087714">
    <property type="protein sequence ID" value="XAT64596.1"/>
    <property type="molecule type" value="Genomic_DNA"/>
</dbReference>
<accession>A0ABZ3H5S4</accession>
<dbReference type="Pfam" id="PF01978">
    <property type="entry name" value="TrmB"/>
    <property type="match status" value="1"/>
</dbReference>
<dbReference type="Gene3D" id="1.10.10.10">
    <property type="entry name" value="Winged helix-like DNA-binding domain superfamily/Winged helix DNA-binding domain"/>
    <property type="match status" value="1"/>
</dbReference>
<dbReference type="CDD" id="cd00090">
    <property type="entry name" value="HTH_ARSR"/>
    <property type="match status" value="1"/>
</dbReference>
<dbReference type="InterPro" id="IPR002831">
    <property type="entry name" value="Tscrpt_reg_TrmB_N"/>
</dbReference>
<sequence>MDRLVEVLKDFRLSDYEIKVLLTLITEGEMSASELAERSRIPRTSVYEVIRSLENRGLVESFGKPMKFRAIPAERLIDFFSSRLKEKMQVISEGLKELERKSKKETVSFHKGDLAYNVIEGLVKNSELVEIYGISIDDRMRTIFERYREKVRLNLMGKSDVVHGLIFGENTVLIFTVVNGVPNIMVGSGEFYEFYRDMVEMFKNRKPPEI</sequence>
<dbReference type="InterPro" id="IPR036388">
    <property type="entry name" value="WH-like_DNA-bd_sf"/>
</dbReference>
<name>A0ABZ3H5S4_GEOAI</name>
<dbReference type="SUPFAM" id="SSF46785">
    <property type="entry name" value="Winged helix' DNA-binding domain"/>
    <property type="match status" value="1"/>
</dbReference>
<dbReference type="PANTHER" id="PTHR34293:SF1">
    <property type="entry name" value="HTH-TYPE TRANSCRIPTIONAL REGULATOR TRMBL2"/>
    <property type="match status" value="1"/>
</dbReference>
<reference evidence="2 3" key="1">
    <citation type="submission" date="2021-11" db="EMBL/GenBank/DDBJ databases">
        <title>Whole genome of Geoglobus acetivorans.</title>
        <authorList>
            <person name="Liu D."/>
        </authorList>
    </citation>
    <scope>NUCLEOTIDE SEQUENCE [LARGE SCALE GENOMIC DNA]</scope>
    <source>
        <strain evidence="2 3">SBH6</strain>
    </source>
</reference>
<dbReference type="InterPro" id="IPR036390">
    <property type="entry name" value="WH_DNA-bd_sf"/>
</dbReference>
<feature type="domain" description="Transcription regulator TrmB N-terminal" evidence="1">
    <location>
        <begin position="8"/>
        <end position="74"/>
    </location>
</feature>
<keyword evidence="3" id="KW-1185">Reference proteome</keyword>
<evidence type="ECO:0000313" key="2">
    <source>
        <dbReference type="EMBL" id="XAT64596.1"/>
    </source>
</evidence>
<dbReference type="InterPro" id="IPR051797">
    <property type="entry name" value="TrmB-like"/>
</dbReference>
<evidence type="ECO:0000259" key="1">
    <source>
        <dbReference type="Pfam" id="PF01978"/>
    </source>
</evidence>
<dbReference type="GeneID" id="90448883"/>
<evidence type="ECO:0000313" key="3">
    <source>
        <dbReference type="Proteomes" id="UP001492541"/>
    </source>
</evidence>
<gene>
    <name evidence="2" type="ORF">LPQ35_04320</name>
</gene>
<protein>
    <submittedName>
        <fullName evidence="2">Helix-turn-helix domain-containing protein</fullName>
    </submittedName>
</protein>